<dbReference type="Pfam" id="PF03717">
    <property type="entry name" value="PBP_dimer"/>
    <property type="match status" value="1"/>
</dbReference>
<dbReference type="Gene3D" id="3.90.1310.10">
    <property type="entry name" value="Penicillin-binding protein 2a (Domain 2)"/>
    <property type="match status" value="1"/>
</dbReference>
<dbReference type="PANTHER" id="PTHR30627:SF24">
    <property type="entry name" value="PENICILLIN-BINDING PROTEIN 4B"/>
    <property type="match status" value="1"/>
</dbReference>
<feature type="domain" description="NTF2-like N-terminal transpeptidase" evidence="8">
    <location>
        <begin position="295"/>
        <end position="401"/>
    </location>
</feature>
<feature type="compositionally biased region" description="Pro residues" evidence="4">
    <location>
        <begin position="250"/>
        <end position="260"/>
    </location>
</feature>
<evidence type="ECO:0000256" key="5">
    <source>
        <dbReference type="SAM" id="Phobius"/>
    </source>
</evidence>
<comment type="similarity">
    <text evidence="2">Belongs to the transpeptidase family.</text>
</comment>
<feature type="compositionally biased region" description="Pro residues" evidence="4">
    <location>
        <begin position="179"/>
        <end position="193"/>
    </location>
</feature>
<dbReference type="InterPro" id="IPR001460">
    <property type="entry name" value="PCN-bd_Tpept"/>
</dbReference>
<dbReference type="GO" id="GO:0071972">
    <property type="term" value="F:peptidoglycan L,D-transpeptidase activity"/>
    <property type="evidence" value="ECO:0007669"/>
    <property type="project" value="TreeGrafter"/>
</dbReference>
<keyword evidence="10" id="KW-1185">Reference proteome</keyword>
<sequence>MDERSPRQPDSSGPPEESDETPAHAPRPENPYRIPRRPQGAPPPTDTTGLSGYKHARPTDSVAPSGPAFGTLPEDFGSADRSWDTPRDDGSSADAWESLSTSDPHRPEHWNTPYPAAQGPAGGWSGPTGEAPGGPRPVQDSWQEPSSVGHEAPSGHDGSWDDAPYRGEPVHHGDTPYPGGAPHPEGSPYPESDPYPANASSPEYAPESPAASGPQSGQRPAEGFEYLYGGGAAPGGPNGPDRPDDGDYDPAPPPPPPPPPRKSRRGLVIGVVSAVVVLLLVGGAASWYVLTLPEPGEATAEYEAAWEAQDYERLASVTTGGDAASVLSGIDSGLGIESLDVEVSTPTTEGSSGSASYEVTVSLTNAGDWGWKGELPLVREDGEWWVDFSPEVAYPGLGEGQVLARTAVWGERGQILAADGTPLDGSVSGSLQMIAGSLGEATAEDVERLGPAYSVGDTVGVSGLQRTYEERLAGEAATTIVMADADAAEDTSSLEVTEENTVATLDGADGEDITTSIDMAVQDAASNAIIGSNDPAGMVALRPSTGEILAAVNVPGGMNRAFQGQYAPGSTFKVVSYSALLDGGMTTDAPMDCSKEYDPGGWTFTNAGGAAYGAQSMTEAFATSCNTALVQQVVERLDANTLQASAEQFGMNAPLDIGVPAFEPSFPTPEGRVLLGAQSIGQGQILTTPLHMATVPAAVADGSWRHPVLVKDPVREGTPEPRPITHADALRTMMRAVVTEGTAKSLPFQGEVHGKTGTAEYGTAEDADEEGNLPSHAWMIGFKGDVAFAVVVEGGGGGSSVAGPLAVKFANAL</sequence>
<keyword evidence="5" id="KW-1133">Transmembrane helix</keyword>
<feature type="region of interest" description="Disordered" evidence="4">
    <location>
        <begin position="1"/>
        <end position="264"/>
    </location>
</feature>
<dbReference type="RefSeq" id="WP_077690573.1">
    <property type="nucleotide sequence ID" value="NZ_MCOK01000001.1"/>
</dbReference>
<evidence type="ECO:0000313" key="9">
    <source>
        <dbReference type="EMBL" id="OOC54174.1"/>
    </source>
</evidence>
<comment type="caution">
    <text evidence="9">The sequence shown here is derived from an EMBL/GenBank/DDBJ whole genome shotgun (WGS) entry which is preliminary data.</text>
</comment>
<feature type="domain" description="Penicillin-binding protein dimerisation" evidence="7">
    <location>
        <begin position="431"/>
        <end position="486"/>
    </location>
</feature>
<feature type="transmembrane region" description="Helical" evidence="5">
    <location>
        <begin position="267"/>
        <end position="290"/>
    </location>
</feature>
<proteinExistence type="inferred from homology"/>
<keyword evidence="3 5" id="KW-0472">Membrane</keyword>
<dbReference type="AlphaFoldDB" id="A0A1V3C048"/>
<feature type="compositionally biased region" description="Basic and acidic residues" evidence="4">
    <location>
        <begin position="163"/>
        <end position="174"/>
    </location>
</feature>
<dbReference type="Proteomes" id="UP000189004">
    <property type="component" value="Unassembled WGS sequence"/>
</dbReference>
<dbReference type="InterPro" id="IPR007887">
    <property type="entry name" value="MecA_N"/>
</dbReference>
<protein>
    <submittedName>
        <fullName evidence="9">Penicillin-binding protein</fullName>
    </submittedName>
</protein>
<evidence type="ECO:0000256" key="2">
    <source>
        <dbReference type="ARBA" id="ARBA00007171"/>
    </source>
</evidence>
<feature type="compositionally biased region" description="Basic and acidic residues" evidence="4">
    <location>
        <begin position="81"/>
        <end position="90"/>
    </location>
</feature>
<dbReference type="InterPro" id="IPR050515">
    <property type="entry name" value="Beta-lactam/transpept"/>
</dbReference>
<dbReference type="EMBL" id="MCOK01000001">
    <property type="protein sequence ID" value="OOC54174.1"/>
    <property type="molecule type" value="Genomic_DNA"/>
</dbReference>
<name>A0A1V3C048_9ACTN</name>
<evidence type="ECO:0000256" key="3">
    <source>
        <dbReference type="ARBA" id="ARBA00023136"/>
    </source>
</evidence>
<feature type="domain" description="Penicillin-binding protein transpeptidase" evidence="6">
    <location>
        <begin position="537"/>
        <end position="807"/>
    </location>
</feature>
<evidence type="ECO:0000256" key="1">
    <source>
        <dbReference type="ARBA" id="ARBA00004370"/>
    </source>
</evidence>
<dbReference type="SUPFAM" id="SSF54427">
    <property type="entry name" value="NTF2-like"/>
    <property type="match status" value="1"/>
</dbReference>
<dbReference type="Pfam" id="PF00905">
    <property type="entry name" value="Transpeptidase"/>
    <property type="match status" value="1"/>
</dbReference>
<feature type="compositionally biased region" description="Gly residues" evidence="4">
    <location>
        <begin position="228"/>
        <end position="238"/>
    </location>
</feature>
<evidence type="ECO:0000259" key="7">
    <source>
        <dbReference type="Pfam" id="PF03717"/>
    </source>
</evidence>
<comment type="subcellular location">
    <subcellularLocation>
        <location evidence="1">Membrane</location>
    </subcellularLocation>
</comment>
<evidence type="ECO:0000256" key="4">
    <source>
        <dbReference type="SAM" id="MobiDB-lite"/>
    </source>
</evidence>
<dbReference type="GO" id="GO:0005886">
    <property type="term" value="C:plasma membrane"/>
    <property type="evidence" value="ECO:0007669"/>
    <property type="project" value="TreeGrafter"/>
</dbReference>
<dbReference type="SUPFAM" id="SSF56601">
    <property type="entry name" value="beta-lactamase/transpeptidase-like"/>
    <property type="match status" value="1"/>
</dbReference>
<organism evidence="9 10">
    <name type="scientific">Nocardiopsis sinuspersici</name>
    <dbReference type="NCBI Taxonomy" id="501010"/>
    <lineage>
        <taxon>Bacteria</taxon>
        <taxon>Bacillati</taxon>
        <taxon>Actinomycetota</taxon>
        <taxon>Actinomycetes</taxon>
        <taxon>Streptosporangiales</taxon>
        <taxon>Nocardiopsidaceae</taxon>
        <taxon>Nocardiopsis</taxon>
    </lineage>
</organism>
<evidence type="ECO:0000259" key="6">
    <source>
        <dbReference type="Pfam" id="PF00905"/>
    </source>
</evidence>
<dbReference type="InterPro" id="IPR032710">
    <property type="entry name" value="NTF2-like_dom_sf"/>
</dbReference>
<evidence type="ECO:0000259" key="8">
    <source>
        <dbReference type="Pfam" id="PF05223"/>
    </source>
</evidence>
<dbReference type="OrthoDB" id="5241017at2"/>
<gene>
    <name evidence="9" type="ORF">NOSIN_10445</name>
</gene>
<reference evidence="10" key="1">
    <citation type="submission" date="2016-08" db="EMBL/GenBank/DDBJ databases">
        <authorList>
            <person name="Tokovenko B."/>
            <person name="Kalinowski J."/>
        </authorList>
    </citation>
    <scope>NUCLEOTIDE SEQUENCE [LARGE SCALE GENOMIC DNA]</scope>
    <source>
        <strain evidence="10">UTMC102</strain>
    </source>
</reference>
<dbReference type="GO" id="GO:0046677">
    <property type="term" value="P:response to antibiotic"/>
    <property type="evidence" value="ECO:0007669"/>
    <property type="project" value="InterPro"/>
</dbReference>
<dbReference type="GO" id="GO:0008658">
    <property type="term" value="F:penicillin binding"/>
    <property type="evidence" value="ECO:0007669"/>
    <property type="project" value="InterPro"/>
</dbReference>
<dbReference type="GO" id="GO:0071555">
    <property type="term" value="P:cell wall organization"/>
    <property type="evidence" value="ECO:0007669"/>
    <property type="project" value="TreeGrafter"/>
</dbReference>
<dbReference type="InterPro" id="IPR005311">
    <property type="entry name" value="PBP_dimer"/>
</dbReference>
<dbReference type="STRING" id="501010.NOSIN_10445"/>
<dbReference type="Pfam" id="PF05223">
    <property type="entry name" value="MecA_N"/>
    <property type="match status" value="1"/>
</dbReference>
<evidence type="ECO:0000313" key="10">
    <source>
        <dbReference type="Proteomes" id="UP000189004"/>
    </source>
</evidence>
<dbReference type="InterPro" id="IPR012338">
    <property type="entry name" value="Beta-lactam/transpept-like"/>
</dbReference>
<dbReference type="PANTHER" id="PTHR30627">
    <property type="entry name" value="PEPTIDOGLYCAN D,D-TRANSPEPTIDASE"/>
    <property type="match status" value="1"/>
</dbReference>
<keyword evidence="5" id="KW-0812">Transmembrane</keyword>
<accession>A0A1V3C048</accession>
<dbReference type="Gene3D" id="3.40.710.10">
    <property type="entry name" value="DD-peptidase/beta-lactamase superfamily"/>
    <property type="match status" value="1"/>
</dbReference>